<feature type="region of interest" description="Disordered" evidence="1">
    <location>
        <begin position="401"/>
        <end position="420"/>
    </location>
</feature>
<gene>
    <name evidence="3" type="ORF">HLUCCX10_01570</name>
</gene>
<evidence type="ECO:0000256" key="2">
    <source>
        <dbReference type="SAM" id="SignalP"/>
    </source>
</evidence>
<evidence type="ECO:0000256" key="1">
    <source>
        <dbReference type="SAM" id="MobiDB-lite"/>
    </source>
</evidence>
<protein>
    <submittedName>
        <fullName evidence="3">Putative lipoprotein</fullName>
    </submittedName>
</protein>
<dbReference type="PATRIC" id="fig|1305737.6.peg.936"/>
<evidence type="ECO:0000313" key="3">
    <source>
        <dbReference type="EMBL" id="KPQ19858.1"/>
    </source>
</evidence>
<proteinExistence type="predicted"/>
<sequence>MKLKHNSKLNTLLLAAFMTATIFACNDSIENPADPTVLINTNSDELSQRLSLEGGGVIGITSPSNPSGRVLDDDDAEKISLVLVSQASSPEYEGNILQATHVDIDDDYAYVAYNTAGPTFLGAVEIIDISDAYKPKIVSQVIFRHADVSAVEYRDGLLFLAMGMDIDQMDVDGPANLGVVSVSDGQFTSDFRYYSVPGFVATDVTASSQFTAIVSGSDGALTLFDRSFDKLEERASGDLRSVAHEDNRIAILDGTSGAVVLNANSLSEVSSINTESDEAQAKRTIDIEDGYLYIAKGRNGAGIYRMSNGQEESLVAIPINPENVEPGDVVTNAVSVDDELLFMANGAAGISIADVDDEDDVELYGVLDLDGSSNFVRFEDEFIFVATGNGGIQILKIKKYDDDDDDEDDEGSGVSCEGLDPYRGNSNLNINGNEKAAYSGSAQLKNVNIGGEFLFCGSLAIENNLNINSNGLMHVVGSFAFGKYRKNTSINVNSNSTLRLTGSTVIYGDLRLNSGATLEFVGEDNVITIYGDVQINSGARVIGEFKDTEGKLD</sequence>
<dbReference type="SUPFAM" id="SSF63825">
    <property type="entry name" value="YWTD domain"/>
    <property type="match status" value="1"/>
</dbReference>
<organism evidence="3 4">
    <name type="scientific">Algoriphagus marincola HL-49</name>
    <dbReference type="NCBI Taxonomy" id="1305737"/>
    <lineage>
        <taxon>Bacteria</taxon>
        <taxon>Pseudomonadati</taxon>
        <taxon>Bacteroidota</taxon>
        <taxon>Cytophagia</taxon>
        <taxon>Cytophagales</taxon>
        <taxon>Cyclobacteriaceae</taxon>
        <taxon>Algoriphagus</taxon>
    </lineage>
</organism>
<evidence type="ECO:0000313" key="4">
    <source>
        <dbReference type="Proteomes" id="UP000050421"/>
    </source>
</evidence>
<dbReference type="EMBL" id="LJXT01000005">
    <property type="protein sequence ID" value="KPQ19858.1"/>
    <property type="molecule type" value="Genomic_DNA"/>
</dbReference>
<feature type="compositionally biased region" description="Acidic residues" evidence="1">
    <location>
        <begin position="402"/>
        <end position="411"/>
    </location>
</feature>
<dbReference type="Proteomes" id="UP000050421">
    <property type="component" value="Unassembled WGS sequence"/>
</dbReference>
<keyword evidence="2" id="KW-0732">Signal</keyword>
<dbReference type="AlphaFoldDB" id="A0A0N8KHI8"/>
<dbReference type="PROSITE" id="PS51257">
    <property type="entry name" value="PROKAR_LIPOPROTEIN"/>
    <property type="match status" value="1"/>
</dbReference>
<feature type="signal peptide" evidence="2">
    <location>
        <begin position="1"/>
        <end position="24"/>
    </location>
</feature>
<name>A0A0N8KHI8_9BACT</name>
<keyword evidence="3" id="KW-0449">Lipoprotein</keyword>
<feature type="chain" id="PRO_5006027953" evidence="2">
    <location>
        <begin position="25"/>
        <end position="553"/>
    </location>
</feature>
<comment type="caution">
    <text evidence="3">The sequence shown here is derived from an EMBL/GenBank/DDBJ whole genome shotgun (WGS) entry which is preliminary data.</text>
</comment>
<accession>A0A0N8KHI8</accession>
<dbReference type="eggNOG" id="COG5276">
    <property type="taxonomic scope" value="Bacteria"/>
</dbReference>
<reference evidence="3 4" key="1">
    <citation type="submission" date="2015-09" db="EMBL/GenBank/DDBJ databases">
        <title>Identification and resolution of microdiversity through metagenomic sequencing of parallel consortia.</title>
        <authorList>
            <person name="Nelson W.C."/>
            <person name="Romine M.F."/>
            <person name="Lindemann S.R."/>
        </authorList>
    </citation>
    <scope>NUCLEOTIDE SEQUENCE [LARGE SCALE GENOMIC DNA]</scope>
    <source>
        <strain evidence="3">HL-49</strain>
    </source>
</reference>
<dbReference type="STRING" id="1305737.GCA_000526355_02270"/>